<dbReference type="AlphaFoldDB" id="A0A397TV06"/>
<accession>A0A397TV06</accession>
<dbReference type="SUPFAM" id="SSF54060">
    <property type="entry name" value="His-Me finger endonucleases"/>
    <property type="match status" value="1"/>
</dbReference>
<evidence type="ECO:0000313" key="1">
    <source>
        <dbReference type="EMBL" id="RIB01975.1"/>
    </source>
</evidence>
<dbReference type="Proteomes" id="UP000266673">
    <property type="component" value="Unassembled WGS sequence"/>
</dbReference>
<dbReference type="Gene3D" id="1.20.5.2050">
    <property type="match status" value="1"/>
</dbReference>
<proteinExistence type="predicted"/>
<gene>
    <name evidence="1" type="ORF">C2G38_2050442</name>
</gene>
<sequence length="204" mass="24802">MDSNWEDKFENFEVLSEWEKSTSTNNNKKLNYFHLVEINSKVYYEVQTQKPEIMFLLDLKHYKLLEDHTWYSWTTKKRNTYYILTGTNKTIKKVHRMIHLKWPIIDHINRNGLDNRECNLRKTTPRENNLNRWKRKDNTSGYNGISFDKNMNAWVFDWKENNKHKTKCFCISRRRTSEEAKKLAVEFKLAHNKITDNRNGYDVN</sequence>
<evidence type="ECO:0000313" key="2">
    <source>
        <dbReference type="Proteomes" id="UP000266673"/>
    </source>
</evidence>
<name>A0A397TV06_9GLOM</name>
<dbReference type="InterPro" id="IPR044925">
    <property type="entry name" value="His-Me_finger_sf"/>
</dbReference>
<keyword evidence="2" id="KW-1185">Reference proteome</keyword>
<dbReference type="OrthoDB" id="2419640at2759"/>
<comment type="caution">
    <text evidence="1">The sequence shown here is derived from an EMBL/GenBank/DDBJ whole genome shotgun (WGS) entry which is preliminary data.</text>
</comment>
<dbReference type="EMBL" id="QKWP01002866">
    <property type="protein sequence ID" value="RIB01975.1"/>
    <property type="molecule type" value="Genomic_DNA"/>
</dbReference>
<protein>
    <submittedName>
        <fullName evidence="1">Uncharacterized protein</fullName>
    </submittedName>
</protein>
<organism evidence="1 2">
    <name type="scientific">Gigaspora rosea</name>
    <dbReference type="NCBI Taxonomy" id="44941"/>
    <lineage>
        <taxon>Eukaryota</taxon>
        <taxon>Fungi</taxon>
        <taxon>Fungi incertae sedis</taxon>
        <taxon>Mucoromycota</taxon>
        <taxon>Glomeromycotina</taxon>
        <taxon>Glomeromycetes</taxon>
        <taxon>Diversisporales</taxon>
        <taxon>Gigasporaceae</taxon>
        <taxon>Gigaspora</taxon>
    </lineage>
</organism>
<reference evidence="1 2" key="1">
    <citation type="submission" date="2018-06" db="EMBL/GenBank/DDBJ databases">
        <title>Comparative genomics reveals the genomic features of Rhizophagus irregularis, R. cerebriforme, R. diaphanum and Gigaspora rosea, and their symbiotic lifestyle signature.</title>
        <authorList>
            <person name="Morin E."/>
            <person name="San Clemente H."/>
            <person name="Chen E.C.H."/>
            <person name="De La Providencia I."/>
            <person name="Hainaut M."/>
            <person name="Kuo A."/>
            <person name="Kohler A."/>
            <person name="Murat C."/>
            <person name="Tang N."/>
            <person name="Roy S."/>
            <person name="Loubradou J."/>
            <person name="Henrissat B."/>
            <person name="Grigoriev I.V."/>
            <person name="Corradi N."/>
            <person name="Roux C."/>
            <person name="Martin F.M."/>
        </authorList>
    </citation>
    <scope>NUCLEOTIDE SEQUENCE [LARGE SCALE GENOMIC DNA]</scope>
    <source>
        <strain evidence="1 2">DAOM 194757</strain>
    </source>
</reference>